<feature type="transmembrane region" description="Helical" evidence="1">
    <location>
        <begin position="270"/>
        <end position="294"/>
    </location>
</feature>
<dbReference type="Proteomes" id="UP000199318">
    <property type="component" value="Unassembled WGS sequence"/>
</dbReference>
<feature type="transmembrane region" description="Helical" evidence="1">
    <location>
        <begin position="405"/>
        <end position="422"/>
    </location>
</feature>
<dbReference type="InterPro" id="IPR005182">
    <property type="entry name" value="YdbS-like_PH"/>
</dbReference>
<feature type="domain" description="YdbS-like PH" evidence="2">
    <location>
        <begin position="445"/>
        <end position="514"/>
    </location>
</feature>
<dbReference type="STRING" id="1464123.SAMN05444126_10114"/>
<dbReference type="AlphaFoldDB" id="A0A1H9NXT2"/>
<evidence type="ECO:0000313" key="4">
    <source>
        <dbReference type="Proteomes" id="UP000199318"/>
    </source>
</evidence>
<dbReference type="PANTHER" id="PTHR34473:SF2">
    <property type="entry name" value="UPF0699 TRANSMEMBRANE PROTEIN YDBT"/>
    <property type="match status" value="1"/>
</dbReference>
<keyword evidence="1" id="KW-1133">Transmembrane helix</keyword>
<name>A0A1H9NXT2_9BACI</name>
<feature type="transmembrane region" description="Helical" evidence="1">
    <location>
        <begin position="229"/>
        <end position="250"/>
    </location>
</feature>
<organism evidence="3 4">
    <name type="scientific">Salisediminibacterium halotolerans</name>
    <dbReference type="NCBI Taxonomy" id="517425"/>
    <lineage>
        <taxon>Bacteria</taxon>
        <taxon>Bacillati</taxon>
        <taxon>Bacillota</taxon>
        <taxon>Bacilli</taxon>
        <taxon>Bacillales</taxon>
        <taxon>Bacillaceae</taxon>
        <taxon>Salisediminibacterium</taxon>
    </lineage>
</organism>
<dbReference type="EMBL" id="FOGV01000001">
    <property type="protein sequence ID" value="SER40742.1"/>
    <property type="molecule type" value="Genomic_DNA"/>
</dbReference>
<keyword evidence="1" id="KW-0472">Membrane</keyword>
<gene>
    <name evidence="3" type="ORF">SAMN05444126_10114</name>
</gene>
<dbReference type="Pfam" id="PF03703">
    <property type="entry name" value="bPH_2"/>
    <property type="match status" value="3"/>
</dbReference>
<sequence length="540" mass="61885">MNEWKRQHPIAIFIHFLNSLRQLIVSFVIIFVFGTTADGMNIELVSAIIVIILLFTLLNGFINWWKFEYIVLPDELQVHQGLLFKKQRYIRKERVQSIDINAKLIQRLFGLVEVKIETAGGGNEPEFRIIALRRENAVTIKRELRRSETKSAQADTDKALLHWPPPMQQGKEQNSQRTSDAFQKHFADVDADVPDWARGGESESILSWDDMKEEQIEPEYEWKLTLKRLIIMALTSSGVGIAATFVAAIISQAPQVLPVFMLDWIVGWFIRSSIMVVASLLVTVLVIAWLFTLLTTSLKYGQFTLRKWTNEIHISRGILEKRQLTLKSNRITAVRVVQSPLRQLFNYVSVYVESAGGGTQEEEFSTILVPLCKRHEVNDILAATLPQYAYTPSYQRLPKESLRRYMIKLIVPALIVAGVLTWSFTYGWIAFLLPALAALTGYIQYKSAGIAVETHQLCLRSRVISKTEVMIPRRRMQTIESTQNLLQKLNDLYTLEVSVLSSIMGKQFHLRHISKMQRSAAFAWFSFENPDASHDVEKEE</sequence>
<keyword evidence="1" id="KW-0812">Transmembrane</keyword>
<dbReference type="PIRSF" id="PIRSF026631">
    <property type="entry name" value="UCP026631"/>
    <property type="match status" value="1"/>
</dbReference>
<dbReference type="PANTHER" id="PTHR34473">
    <property type="entry name" value="UPF0699 TRANSMEMBRANE PROTEIN YDBS"/>
    <property type="match status" value="1"/>
</dbReference>
<feature type="transmembrane region" description="Helical" evidence="1">
    <location>
        <begin position="12"/>
        <end position="33"/>
    </location>
</feature>
<evidence type="ECO:0000313" key="3">
    <source>
        <dbReference type="EMBL" id="SER40742.1"/>
    </source>
</evidence>
<dbReference type="RefSeq" id="WP_177169590.1">
    <property type="nucleotide sequence ID" value="NZ_FOGV01000001.1"/>
</dbReference>
<protein>
    <submittedName>
        <fullName evidence="3">Membrane protein</fullName>
    </submittedName>
</protein>
<dbReference type="InterPro" id="IPR014529">
    <property type="entry name" value="UCP026631"/>
</dbReference>
<proteinExistence type="predicted"/>
<keyword evidence="4" id="KW-1185">Reference proteome</keyword>
<feature type="domain" description="YdbS-like PH" evidence="2">
    <location>
        <begin position="310"/>
        <end position="381"/>
    </location>
</feature>
<feature type="transmembrane region" description="Helical" evidence="1">
    <location>
        <begin position="45"/>
        <end position="65"/>
    </location>
</feature>
<accession>A0A1H9NXT2</accession>
<evidence type="ECO:0000256" key="1">
    <source>
        <dbReference type="SAM" id="Phobius"/>
    </source>
</evidence>
<feature type="domain" description="YdbS-like PH" evidence="2">
    <location>
        <begin position="64"/>
        <end position="143"/>
    </location>
</feature>
<reference evidence="4" key="1">
    <citation type="submission" date="2016-10" db="EMBL/GenBank/DDBJ databases">
        <authorList>
            <person name="de Groot N.N."/>
        </authorList>
    </citation>
    <scope>NUCLEOTIDE SEQUENCE [LARGE SCALE GENOMIC DNA]</scope>
    <source>
        <strain evidence="4">10nlg</strain>
    </source>
</reference>
<evidence type="ECO:0000259" key="2">
    <source>
        <dbReference type="Pfam" id="PF03703"/>
    </source>
</evidence>
<comment type="caution">
    <text evidence="3">The sequence shown here is derived from an EMBL/GenBank/DDBJ whole genome shotgun (WGS) entry which is preliminary data.</text>
</comment>